<feature type="compositionally biased region" description="Basic and acidic residues" evidence="14">
    <location>
        <begin position="1057"/>
        <end position="1186"/>
    </location>
</feature>
<feature type="compositionally biased region" description="Low complexity" evidence="14">
    <location>
        <begin position="1344"/>
        <end position="1359"/>
    </location>
</feature>
<feature type="compositionally biased region" description="Polar residues" evidence="14">
    <location>
        <begin position="486"/>
        <end position="501"/>
    </location>
</feature>
<evidence type="ECO:0000313" key="18">
    <source>
        <dbReference type="Proteomes" id="UP000265140"/>
    </source>
</evidence>
<dbReference type="InterPro" id="IPR000253">
    <property type="entry name" value="FHA_dom"/>
</dbReference>
<feature type="region of interest" description="Disordered" evidence="14">
    <location>
        <begin position="1"/>
        <end position="26"/>
    </location>
</feature>
<evidence type="ECO:0000256" key="8">
    <source>
        <dbReference type="ARBA" id="ARBA00022763"/>
    </source>
</evidence>
<dbReference type="CDD" id="cd17744">
    <property type="entry name" value="BRCT_MDC1_rpt1"/>
    <property type="match status" value="1"/>
</dbReference>
<feature type="compositionally biased region" description="Polar residues" evidence="14">
    <location>
        <begin position="824"/>
        <end position="835"/>
    </location>
</feature>
<feature type="compositionally biased region" description="Acidic residues" evidence="14">
    <location>
        <begin position="876"/>
        <end position="889"/>
    </location>
</feature>
<feature type="compositionally biased region" description="Polar residues" evidence="14">
    <location>
        <begin position="422"/>
        <end position="431"/>
    </location>
</feature>
<name>A0AAY5L4C9_ESOLU</name>
<dbReference type="GO" id="GO:0005694">
    <property type="term" value="C:chromosome"/>
    <property type="evidence" value="ECO:0007669"/>
    <property type="project" value="UniProtKB-SubCell"/>
</dbReference>
<evidence type="ECO:0000256" key="11">
    <source>
        <dbReference type="ARBA" id="ARBA00023204"/>
    </source>
</evidence>
<feature type="compositionally biased region" description="Polar residues" evidence="14">
    <location>
        <begin position="764"/>
        <end position="776"/>
    </location>
</feature>
<feature type="compositionally biased region" description="Basic residues" evidence="14">
    <location>
        <begin position="1219"/>
        <end position="1228"/>
    </location>
</feature>
<feature type="compositionally biased region" description="Polar residues" evidence="14">
    <location>
        <begin position="953"/>
        <end position="963"/>
    </location>
</feature>
<dbReference type="InterPro" id="IPR036420">
    <property type="entry name" value="BRCT_dom_sf"/>
</dbReference>
<dbReference type="Pfam" id="PF16589">
    <property type="entry name" value="BRCT_2"/>
    <property type="match status" value="1"/>
</dbReference>
<feature type="compositionally biased region" description="Low complexity" evidence="14">
    <location>
        <begin position="527"/>
        <end position="540"/>
    </location>
</feature>
<feature type="compositionally biased region" description="Acidic residues" evidence="14">
    <location>
        <begin position="442"/>
        <end position="453"/>
    </location>
</feature>
<evidence type="ECO:0000256" key="2">
    <source>
        <dbReference type="ARBA" id="ARBA00004286"/>
    </source>
</evidence>
<organism evidence="17 18">
    <name type="scientific">Esox lucius</name>
    <name type="common">Northern pike</name>
    <dbReference type="NCBI Taxonomy" id="8010"/>
    <lineage>
        <taxon>Eukaryota</taxon>
        <taxon>Metazoa</taxon>
        <taxon>Chordata</taxon>
        <taxon>Craniata</taxon>
        <taxon>Vertebrata</taxon>
        <taxon>Euteleostomi</taxon>
        <taxon>Actinopterygii</taxon>
        <taxon>Neopterygii</taxon>
        <taxon>Teleostei</taxon>
        <taxon>Protacanthopterygii</taxon>
        <taxon>Esociformes</taxon>
        <taxon>Esocidae</taxon>
        <taxon>Esox</taxon>
    </lineage>
</organism>
<gene>
    <name evidence="17" type="primary">MDC1</name>
</gene>
<dbReference type="Pfam" id="PF00498">
    <property type="entry name" value="FHA"/>
    <property type="match status" value="1"/>
</dbReference>
<keyword evidence="9" id="KW-0832">Ubl conjugation</keyword>
<keyword evidence="4" id="KW-0158">Chromosome</keyword>
<dbReference type="GO" id="GO:0005634">
    <property type="term" value="C:nucleus"/>
    <property type="evidence" value="ECO:0007669"/>
    <property type="project" value="UniProtKB-SubCell"/>
</dbReference>
<feature type="compositionally biased region" description="Polar residues" evidence="14">
    <location>
        <begin position="1291"/>
        <end position="1306"/>
    </location>
</feature>
<feature type="compositionally biased region" description="Basic and acidic residues" evidence="14">
    <location>
        <begin position="1439"/>
        <end position="1449"/>
    </location>
</feature>
<dbReference type="PROSITE" id="PS50006">
    <property type="entry name" value="FHA_DOMAIN"/>
    <property type="match status" value="1"/>
</dbReference>
<feature type="compositionally biased region" description="Basic and acidic residues" evidence="14">
    <location>
        <begin position="1423"/>
        <end position="1432"/>
    </location>
</feature>
<feature type="compositionally biased region" description="Acidic residues" evidence="14">
    <location>
        <begin position="580"/>
        <end position="591"/>
    </location>
</feature>
<evidence type="ECO:0000256" key="4">
    <source>
        <dbReference type="ARBA" id="ARBA00022454"/>
    </source>
</evidence>
<keyword evidence="5" id="KW-1017">Isopeptide bond</keyword>
<evidence type="ECO:0000256" key="1">
    <source>
        <dbReference type="ARBA" id="ARBA00004123"/>
    </source>
</evidence>
<feature type="compositionally biased region" description="Acidic residues" evidence="14">
    <location>
        <begin position="1032"/>
        <end position="1041"/>
    </location>
</feature>
<feature type="compositionally biased region" description="Basic and acidic residues" evidence="14">
    <location>
        <begin position="1370"/>
        <end position="1410"/>
    </location>
</feature>
<feature type="domain" description="FHA" evidence="15">
    <location>
        <begin position="53"/>
        <end position="117"/>
    </location>
</feature>
<keyword evidence="12" id="KW-0539">Nucleus</keyword>
<evidence type="ECO:0000256" key="3">
    <source>
        <dbReference type="ARBA" id="ARBA00015014"/>
    </source>
</evidence>
<dbReference type="SMART" id="SM00292">
    <property type="entry name" value="BRCT"/>
    <property type="match status" value="2"/>
</dbReference>
<dbReference type="SUPFAM" id="SSF49879">
    <property type="entry name" value="SMAD/FHA domain"/>
    <property type="match status" value="1"/>
</dbReference>
<feature type="region of interest" description="Disordered" evidence="14">
    <location>
        <begin position="158"/>
        <end position="615"/>
    </location>
</feature>
<dbReference type="Gene3D" id="2.60.200.20">
    <property type="match status" value="1"/>
</dbReference>
<evidence type="ECO:0000256" key="7">
    <source>
        <dbReference type="ARBA" id="ARBA00022737"/>
    </source>
</evidence>
<feature type="compositionally biased region" description="Polar residues" evidence="14">
    <location>
        <begin position="860"/>
        <end position="871"/>
    </location>
</feature>
<comment type="subcellular location">
    <subcellularLocation>
        <location evidence="2">Chromosome</location>
    </subcellularLocation>
    <subcellularLocation>
        <location evidence="1">Nucleus</location>
    </subcellularLocation>
</comment>
<keyword evidence="13" id="KW-0131">Cell cycle</keyword>
<keyword evidence="18" id="KW-1185">Reference proteome</keyword>
<dbReference type="CDD" id="cd18441">
    <property type="entry name" value="BRCT_MDC1_rpt2"/>
    <property type="match status" value="1"/>
</dbReference>
<dbReference type="InterPro" id="IPR001357">
    <property type="entry name" value="BRCT_dom"/>
</dbReference>
<feature type="region of interest" description="Disordered" evidence="14">
    <location>
        <begin position="746"/>
        <end position="1464"/>
    </location>
</feature>
<keyword evidence="11" id="KW-0234">DNA repair</keyword>
<dbReference type="Gene3D" id="3.40.50.10190">
    <property type="entry name" value="BRCT domain"/>
    <property type="match status" value="2"/>
</dbReference>
<dbReference type="Ensembl" id="ENSELUT00000101106.1">
    <property type="protein sequence ID" value="ENSELUP00000095984.1"/>
    <property type="gene ID" value="ENSELUG00000037101.1"/>
</dbReference>
<feature type="region of interest" description="Disordered" evidence="14">
    <location>
        <begin position="698"/>
        <end position="733"/>
    </location>
</feature>
<keyword evidence="10" id="KW-0007">Acetylation</keyword>
<sequence length="1687" mass="186561">MEATQLIGDSILEEEEENGGRRKDREGQPLAKLMVLKNEHIPETELLLYRGENVMGRDPDCCSLTLLAPSVSKRHAVISISVFRGNRRPCKIVGVEMEALVWDLGSMNGSRKGRTKLTPHVRYALTEGDVLVLADIPCQYVTVDKSAGQEDVRSLTIRDSRRLMGTEPELLESPSPRRRGLGRETVSNSDSHLSSPTCSEFLSPTSKVIPESEDESPITPRSAKDTPSKQVTVSEEDTEVDDRQQTRKRRAPMIWEDSEEEEEEAREDKGSPGEKETVTVRTGAQDVSRKVADQVGPADRVGGSTSEPACPTESRPALSIDSDTDVEGDEEGGLSAPVTRVEAPATTRVEAPATTRPEPGLLHTESHPDAEEGATAGRDSNLMLSGADLDRRPVGGVPAVQPAGPHRDGDAGADAATVLVSPVSNRGQNPGASVVQPVELSLDSDTDVEEDTNPPESVSSGIRTAKAVHQDVLLGSDTEEDEPFSPASSKTAALLNPQSTVGAAAALEIRSDSETEPEEDATPPPLAATTSTRTLAKAASLRSQDSDADTDVEDERLGPEAELVPESGLSHPTDFRMDSDTDVEEDEDEGGPGEMGWTGKGAALPSSQQKCSTPLASSAQEVMDTQDFSSLLDPFRRKSRFICVQNANVSPKWREDFALEATQAYANQPCNDTEEEETQPLDFPTKFCVATAETMRMSANEEEEEYEREDLVGAKPSTPLRRGRTREQETRADVVLTDQFVTTAQTLEMVQETDPEEEEEETKAYSTRRGQSQQYSVEKRDTQAVSSYLYTAETLPVFTADDDDVDEEDPRRSRSGRVEEIHTSSHISTAETQPIFTAHDDDDEEPRMSQSGRVEEIHTSSHISTAETQPIFTGHDDDDDDDDHDDDDEEPRRSQSGGVEEIHTCSHISTAETQPISTAETQPIFTAHDDDDDDDEEPRRSQSGGVEEIHTCSHISTAETQPIFTAHDDDDDDDEKKDTKEKRCAETVNSGDIRVQGVDESSESPKRQTRGKGKAMMSLRGGRRQKVLPEEKEQDEEETEVVEQGRRGRGKSVTQMKVEEDTNRNERVQKEKQLEDERESVEKEETERMEEKKKQEEIVRLEKDREKQDRMKRERTERKEQVECKRAKRLEKETMEREEKERIEREICEREEKERLDEERKEKKDKEQLDWEIKEREMKDKLECEKKNRKKQGGEIAVEKEHKRGEKEEAKNEPETMKGRRASSRRVSAHPTNIKPNCDQDIPCRDSKPALANTARTHSNRTHSNSERATSSVGTQGTSVRERDRGGRKTIVSSLSEIVSDTPTRSSARRMAVGPAVAPSAVVEVTVQDVLSSKEGVAWRTRSRSSSTSSLKSDVSTTSVASVNSQSRGRKTETGGRGRKTETGGRGRKTETGGRGRKTETGGRGRKAETDPPSEQPAGSKATQDRSQKVEDPAPGPEMEQKEAGDTTRGRRRTAKSRKSDPIVAEEENLMNVETCPPPFHFQVLFTGVVDEEGEKVVCRLGGSLAKGVADMTHLVTDRVRRTVKFLCAVARGVPIVTTDWLDKSGKAGCFLSTDRFLVKDRDQENKFSFSLEESLRIASTQQLLQGYHVHVTRSVLPEPAQMKDIITCSGARFLPKMPSSEKPHTVVISCGQDWSLCAPALSASLPILTAEFLLTGILQQRVDLQTHILSAPKPLTQPGGRGRNRT</sequence>
<protein>
    <recommendedName>
        <fullName evidence="3">Mediator of DNA damage checkpoint protein 1</fullName>
    </recommendedName>
</protein>
<reference evidence="17" key="2">
    <citation type="submission" date="2025-08" db="UniProtKB">
        <authorList>
            <consortium name="Ensembl"/>
        </authorList>
    </citation>
    <scope>IDENTIFICATION</scope>
</reference>
<evidence type="ECO:0000256" key="13">
    <source>
        <dbReference type="ARBA" id="ARBA00023306"/>
    </source>
</evidence>
<keyword evidence="6" id="KW-0597">Phosphoprotein</keyword>
<feature type="domain" description="BRCT" evidence="16">
    <location>
        <begin position="1481"/>
        <end position="1559"/>
    </location>
</feature>
<evidence type="ECO:0000256" key="5">
    <source>
        <dbReference type="ARBA" id="ARBA00022499"/>
    </source>
</evidence>
<feature type="compositionally biased region" description="Basic and acidic residues" evidence="14">
    <location>
        <begin position="976"/>
        <end position="985"/>
    </location>
</feature>
<accession>A0AAY5L4C9</accession>
<keyword evidence="7" id="KW-0677">Repeat</keyword>
<evidence type="ECO:0000313" key="17">
    <source>
        <dbReference type="Ensembl" id="ENSELUP00000095984.1"/>
    </source>
</evidence>
<dbReference type="PROSITE" id="PS50172">
    <property type="entry name" value="BRCT"/>
    <property type="match status" value="1"/>
</dbReference>
<evidence type="ECO:0000259" key="16">
    <source>
        <dbReference type="PROSITE" id="PS50172"/>
    </source>
</evidence>
<feature type="compositionally biased region" description="Acidic residues" evidence="14">
    <location>
        <begin position="322"/>
        <end position="332"/>
    </location>
</feature>
<dbReference type="Pfam" id="PF16770">
    <property type="entry name" value="RTT107_BRCT_5"/>
    <property type="match status" value="1"/>
</dbReference>
<feature type="compositionally biased region" description="Low complexity" evidence="14">
    <location>
        <begin position="1312"/>
        <end position="1327"/>
    </location>
</feature>
<dbReference type="Proteomes" id="UP000265140">
    <property type="component" value="Chromosome 20"/>
</dbReference>
<feature type="compositionally biased region" description="Polar residues" evidence="14">
    <location>
        <begin position="185"/>
        <end position="206"/>
    </location>
</feature>
<dbReference type="SUPFAM" id="SSF52113">
    <property type="entry name" value="BRCT domain"/>
    <property type="match status" value="1"/>
</dbReference>
<evidence type="ECO:0000259" key="15">
    <source>
        <dbReference type="PROSITE" id="PS50006"/>
    </source>
</evidence>
<feature type="compositionally biased region" description="Polar residues" evidence="14">
    <location>
        <begin position="1267"/>
        <end position="1279"/>
    </location>
</feature>
<feature type="compositionally biased region" description="Basic and acidic residues" evidence="14">
    <location>
        <begin position="1197"/>
        <end position="1218"/>
    </location>
</feature>
<evidence type="ECO:0000256" key="6">
    <source>
        <dbReference type="ARBA" id="ARBA00022553"/>
    </source>
</evidence>
<evidence type="ECO:0000256" key="9">
    <source>
        <dbReference type="ARBA" id="ARBA00022843"/>
    </source>
</evidence>
<dbReference type="CDD" id="cd22665">
    <property type="entry name" value="FHA_MDC1"/>
    <property type="match status" value="1"/>
</dbReference>
<feature type="compositionally biased region" description="Polar residues" evidence="14">
    <location>
        <begin position="906"/>
        <end position="924"/>
    </location>
</feature>
<feature type="compositionally biased region" description="Acidic residues" evidence="14">
    <location>
        <begin position="751"/>
        <end position="761"/>
    </location>
</feature>
<dbReference type="PANTHER" id="PTHR23196:SF34">
    <property type="entry name" value="MEDIATOR OF DNA DAMAGE CHECKPOINT PROTEIN 1"/>
    <property type="match status" value="1"/>
</dbReference>
<feature type="compositionally biased region" description="Acidic residues" evidence="14">
    <location>
        <begin position="256"/>
        <end position="265"/>
    </location>
</feature>
<dbReference type="InterPro" id="IPR051579">
    <property type="entry name" value="DDR_Transcriptional_Reg"/>
</dbReference>
<dbReference type="InterPro" id="IPR008984">
    <property type="entry name" value="SMAD_FHA_dom_sf"/>
</dbReference>
<dbReference type="GO" id="GO:0006281">
    <property type="term" value="P:DNA repair"/>
    <property type="evidence" value="ECO:0007669"/>
    <property type="project" value="UniProtKB-KW"/>
</dbReference>
<feature type="compositionally biased region" description="Basic and acidic residues" evidence="14">
    <location>
        <begin position="809"/>
        <end position="823"/>
    </location>
</feature>
<dbReference type="PANTHER" id="PTHR23196">
    <property type="entry name" value="PAX TRANSCRIPTION ACTIVATION DOMAIN INTERACTING PROTEIN"/>
    <property type="match status" value="1"/>
</dbReference>
<evidence type="ECO:0000256" key="14">
    <source>
        <dbReference type="SAM" id="MobiDB-lite"/>
    </source>
</evidence>
<evidence type="ECO:0000256" key="10">
    <source>
        <dbReference type="ARBA" id="ARBA00022990"/>
    </source>
</evidence>
<feature type="compositionally biased region" description="Polar residues" evidence="14">
    <location>
        <begin position="605"/>
        <end position="615"/>
    </location>
</feature>
<reference evidence="17" key="3">
    <citation type="submission" date="2025-09" db="UniProtKB">
        <authorList>
            <consortium name="Ensembl"/>
        </authorList>
    </citation>
    <scope>IDENTIFICATION</scope>
</reference>
<feature type="compositionally biased region" description="Basic and acidic residues" evidence="14">
    <location>
        <begin position="266"/>
        <end position="278"/>
    </location>
</feature>
<evidence type="ECO:0000256" key="12">
    <source>
        <dbReference type="ARBA" id="ARBA00023242"/>
    </source>
</evidence>
<proteinExistence type="predicted"/>
<dbReference type="GeneTree" id="ENSGT00940000161757"/>
<keyword evidence="8" id="KW-0227">DNA damage</keyword>
<reference evidence="17 18" key="1">
    <citation type="submission" date="2020-02" db="EMBL/GenBank/DDBJ databases">
        <title>Esox lucius (northern pike) genome, fEsoLuc1, primary haplotype.</title>
        <authorList>
            <person name="Myers G."/>
            <person name="Karagic N."/>
            <person name="Meyer A."/>
            <person name="Pippel M."/>
            <person name="Reichard M."/>
            <person name="Winkler S."/>
            <person name="Tracey A."/>
            <person name="Sims Y."/>
            <person name="Howe K."/>
            <person name="Rhie A."/>
            <person name="Formenti G."/>
            <person name="Durbin R."/>
            <person name="Fedrigo O."/>
            <person name="Jarvis E.D."/>
        </authorList>
    </citation>
    <scope>NUCLEOTIDE SEQUENCE [LARGE SCALE GENOMIC DNA]</scope>
</reference>